<gene>
    <name evidence="1" type="ORF">HZH68_004730</name>
</gene>
<reference evidence="1" key="1">
    <citation type="journal article" date="2020" name="G3 (Bethesda)">
        <title>High-Quality Assemblies for Three Invasive Social Wasps from the &lt;i&gt;Vespula&lt;/i&gt; Genus.</title>
        <authorList>
            <person name="Harrop T.W.R."/>
            <person name="Guhlin J."/>
            <person name="McLaughlin G.M."/>
            <person name="Permina E."/>
            <person name="Stockwell P."/>
            <person name="Gilligan J."/>
            <person name="Le Lec M.F."/>
            <person name="Gruber M.A.M."/>
            <person name="Quinn O."/>
            <person name="Lovegrove M."/>
            <person name="Duncan E.J."/>
            <person name="Remnant E.J."/>
            <person name="Van Eeckhoven J."/>
            <person name="Graham B."/>
            <person name="Knapp R.A."/>
            <person name="Langford K.W."/>
            <person name="Kronenberg Z."/>
            <person name="Press M.O."/>
            <person name="Eacker S.M."/>
            <person name="Wilson-Rankin E.E."/>
            <person name="Purcell J."/>
            <person name="Lester P.J."/>
            <person name="Dearden P.K."/>
        </authorList>
    </citation>
    <scope>NUCLEOTIDE SEQUENCE</scope>
    <source>
        <strain evidence="1">Linc-1</strain>
    </source>
</reference>
<name>A0A834KLX1_VESGE</name>
<evidence type="ECO:0000313" key="1">
    <source>
        <dbReference type="EMBL" id="KAF7410349.1"/>
    </source>
</evidence>
<comment type="caution">
    <text evidence="1">The sequence shown here is derived from an EMBL/GenBank/DDBJ whole genome shotgun (WGS) entry which is preliminary data.</text>
</comment>
<protein>
    <submittedName>
        <fullName evidence="1">Uncharacterized protein</fullName>
    </submittedName>
</protein>
<keyword evidence="2" id="KW-1185">Reference proteome</keyword>
<evidence type="ECO:0000313" key="2">
    <source>
        <dbReference type="Proteomes" id="UP000617340"/>
    </source>
</evidence>
<organism evidence="1 2">
    <name type="scientific">Vespula germanica</name>
    <name type="common">German yellow jacket</name>
    <name type="synonym">Paravespula germanica</name>
    <dbReference type="NCBI Taxonomy" id="30212"/>
    <lineage>
        <taxon>Eukaryota</taxon>
        <taxon>Metazoa</taxon>
        <taxon>Ecdysozoa</taxon>
        <taxon>Arthropoda</taxon>
        <taxon>Hexapoda</taxon>
        <taxon>Insecta</taxon>
        <taxon>Pterygota</taxon>
        <taxon>Neoptera</taxon>
        <taxon>Endopterygota</taxon>
        <taxon>Hymenoptera</taxon>
        <taxon>Apocrita</taxon>
        <taxon>Aculeata</taxon>
        <taxon>Vespoidea</taxon>
        <taxon>Vespidae</taxon>
        <taxon>Vespinae</taxon>
        <taxon>Vespula</taxon>
    </lineage>
</organism>
<proteinExistence type="predicted"/>
<sequence>MDRRKVKGDEGGIGQEERVREYVGMPLSNQNLCLQLDFGTKPRSEGRKICLWRLRMPSGQRGTRTSELIKVLSQARETYFVEALLLVFENSFTEERTRNSVGGFKGKGNFDWTTFSNSSLKLEIRYSDAQNSQFNSSYFPTSGPSKFYLKIFSLEVNKKLKQAERISSDFGHVRKTLIGVGGKNARLTTVAQTRLKRALSDRAPAGVESAPLNRTIIRFFPTTTTTTTTQQQQQQQR</sequence>
<dbReference type="AlphaFoldDB" id="A0A834KLX1"/>
<dbReference type="Proteomes" id="UP000617340">
    <property type="component" value="Unassembled WGS sequence"/>
</dbReference>
<accession>A0A834KLX1</accession>
<dbReference type="EMBL" id="JACSDZ010000003">
    <property type="protein sequence ID" value="KAF7410349.1"/>
    <property type="molecule type" value="Genomic_DNA"/>
</dbReference>